<protein>
    <submittedName>
        <fullName evidence="2">DNA-binding protein</fullName>
    </submittedName>
</protein>
<reference evidence="2 3" key="1">
    <citation type="submission" date="2018-01" db="EMBL/GenBank/DDBJ databases">
        <title>The draft genome of Hanstruepera neustonica JCM19743.</title>
        <authorList>
            <person name="He R.-H."/>
            <person name="Du Z.-J."/>
        </authorList>
    </citation>
    <scope>NUCLEOTIDE SEQUENCE [LARGE SCALE GENOMIC DNA]</scope>
    <source>
        <strain evidence="2 3">JCM19743</strain>
    </source>
</reference>
<evidence type="ECO:0000259" key="1">
    <source>
        <dbReference type="Pfam" id="PF12728"/>
    </source>
</evidence>
<dbReference type="Pfam" id="PF12728">
    <property type="entry name" value="HTH_17"/>
    <property type="match status" value="1"/>
</dbReference>
<evidence type="ECO:0000313" key="2">
    <source>
        <dbReference type="EMBL" id="PNQ75203.1"/>
    </source>
</evidence>
<evidence type="ECO:0000313" key="3">
    <source>
        <dbReference type="Proteomes" id="UP000236641"/>
    </source>
</evidence>
<sequence>MNHIQTHIYQMTPNELKDDIIKEVRQSLKEFYEMNKTAKPENEELLTVQETMDLLKCSKQALHNWRKNGILPSYRMGNRVYYKKSEIYSKLIKQESHDE</sequence>
<dbReference type="InterPro" id="IPR009061">
    <property type="entry name" value="DNA-bd_dom_put_sf"/>
</dbReference>
<dbReference type="RefSeq" id="WP_103051052.1">
    <property type="nucleotide sequence ID" value="NZ_POWF01000001.1"/>
</dbReference>
<organism evidence="2 3">
    <name type="scientific">Hanstruepera neustonica</name>
    <dbReference type="NCBI Taxonomy" id="1445657"/>
    <lineage>
        <taxon>Bacteria</taxon>
        <taxon>Pseudomonadati</taxon>
        <taxon>Bacteroidota</taxon>
        <taxon>Flavobacteriia</taxon>
        <taxon>Flavobacteriales</taxon>
        <taxon>Flavobacteriaceae</taxon>
        <taxon>Hanstruepera</taxon>
    </lineage>
</organism>
<dbReference type="InterPro" id="IPR041657">
    <property type="entry name" value="HTH_17"/>
</dbReference>
<dbReference type="EMBL" id="POWF01000001">
    <property type="protein sequence ID" value="PNQ75203.1"/>
    <property type="molecule type" value="Genomic_DNA"/>
</dbReference>
<dbReference type="OrthoDB" id="1097811at2"/>
<accession>A0A2K1E4L5</accession>
<dbReference type="Proteomes" id="UP000236641">
    <property type="component" value="Unassembled WGS sequence"/>
</dbReference>
<proteinExistence type="predicted"/>
<dbReference type="GO" id="GO:0003677">
    <property type="term" value="F:DNA binding"/>
    <property type="evidence" value="ECO:0007669"/>
    <property type="project" value="UniProtKB-KW"/>
</dbReference>
<dbReference type="SUPFAM" id="SSF46955">
    <property type="entry name" value="Putative DNA-binding domain"/>
    <property type="match status" value="1"/>
</dbReference>
<comment type="caution">
    <text evidence="2">The sequence shown here is derived from an EMBL/GenBank/DDBJ whole genome shotgun (WGS) entry which is preliminary data.</text>
</comment>
<dbReference type="AlphaFoldDB" id="A0A2K1E4L5"/>
<name>A0A2K1E4L5_9FLAO</name>
<feature type="domain" description="Helix-turn-helix" evidence="1">
    <location>
        <begin position="45"/>
        <end position="87"/>
    </location>
</feature>
<keyword evidence="2" id="KW-0238">DNA-binding</keyword>
<keyword evidence="3" id="KW-1185">Reference proteome</keyword>
<gene>
    <name evidence="2" type="ORF">C1T31_03450</name>
</gene>